<proteinExistence type="predicted"/>
<evidence type="ECO:0000313" key="1">
    <source>
        <dbReference type="EMBL" id="KKL72168.1"/>
    </source>
</evidence>
<organism evidence="1">
    <name type="scientific">marine sediment metagenome</name>
    <dbReference type="NCBI Taxonomy" id="412755"/>
    <lineage>
        <taxon>unclassified sequences</taxon>
        <taxon>metagenomes</taxon>
        <taxon>ecological metagenomes</taxon>
    </lineage>
</organism>
<sequence>MPILVDGAGVVIAGNARLAAARRLARETVPVIVVDDLAPAARRAYQLADNRISLDAEWDEVLLAAVFE</sequence>
<comment type="caution">
    <text evidence="1">The sequence shown here is derived from an EMBL/GenBank/DDBJ whole genome shotgun (WGS) entry which is preliminary data.</text>
</comment>
<name>A0A0F9EDK5_9ZZZZ</name>
<dbReference type="EMBL" id="LAZR01025355">
    <property type="protein sequence ID" value="KKL72168.1"/>
    <property type="molecule type" value="Genomic_DNA"/>
</dbReference>
<gene>
    <name evidence="1" type="ORF">LCGC14_2087640</name>
</gene>
<feature type="non-terminal residue" evidence="1">
    <location>
        <position position="68"/>
    </location>
</feature>
<dbReference type="InterPro" id="IPR036086">
    <property type="entry name" value="ParB/Sulfiredoxin_sf"/>
</dbReference>
<dbReference type="AlphaFoldDB" id="A0A0F9EDK5"/>
<dbReference type="SUPFAM" id="SSF110849">
    <property type="entry name" value="ParB/Sulfiredoxin"/>
    <property type="match status" value="1"/>
</dbReference>
<dbReference type="Gene3D" id="3.90.1530.10">
    <property type="entry name" value="Conserved hypothetical protein from pyrococcus furiosus pfu- 392566-001, ParB domain"/>
    <property type="match status" value="1"/>
</dbReference>
<protein>
    <submittedName>
        <fullName evidence="1">Uncharacterized protein</fullName>
    </submittedName>
</protein>
<accession>A0A0F9EDK5</accession>
<reference evidence="1" key="1">
    <citation type="journal article" date="2015" name="Nature">
        <title>Complex archaea that bridge the gap between prokaryotes and eukaryotes.</title>
        <authorList>
            <person name="Spang A."/>
            <person name="Saw J.H."/>
            <person name="Jorgensen S.L."/>
            <person name="Zaremba-Niedzwiedzka K."/>
            <person name="Martijn J."/>
            <person name="Lind A.E."/>
            <person name="van Eijk R."/>
            <person name="Schleper C."/>
            <person name="Guy L."/>
            <person name="Ettema T.J."/>
        </authorList>
    </citation>
    <scope>NUCLEOTIDE SEQUENCE</scope>
</reference>